<gene>
    <name evidence="1" type="ORF">GALL_293140</name>
</gene>
<reference evidence="1" key="1">
    <citation type="submission" date="2016-10" db="EMBL/GenBank/DDBJ databases">
        <title>Sequence of Gallionella enrichment culture.</title>
        <authorList>
            <person name="Poehlein A."/>
            <person name="Muehling M."/>
            <person name="Daniel R."/>
        </authorList>
    </citation>
    <scope>NUCLEOTIDE SEQUENCE</scope>
</reference>
<evidence type="ECO:0008006" key="2">
    <source>
        <dbReference type="Google" id="ProtNLM"/>
    </source>
</evidence>
<organism evidence="1">
    <name type="scientific">mine drainage metagenome</name>
    <dbReference type="NCBI Taxonomy" id="410659"/>
    <lineage>
        <taxon>unclassified sequences</taxon>
        <taxon>metagenomes</taxon>
        <taxon>ecological metagenomes</taxon>
    </lineage>
</organism>
<dbReference type="EMBL" id="MLJW01000357">
    <property type="protein sequence ID" value="OIQ88790.1"/>
    <property type="molecule type" value="Genomic_DNA"/>
</dbReference>
<dbReference type="Pfam" id="PF04328">
    <property type="entry name" value="Sel_put"/>
    <property type="match status" value="1"/>
</dbReference>
<name>A0A1J5QYL1_9ZZZZ</name>
<protein>
    <recommendedName>
        <fullName evidence="2">YbdD/YjiX family protein</fullName>
    </recommendedName>
</protein>
<dbReference type="InterPro" id="IPR007423">
    <property type="entry name" value="Sel_put"/>
</dbReference>
<accession>A0A1J5QYL1</accession>
<dbReference type="AlphaFoldDB" id="A0A1J5QYL1"/>
<evidence type="ECO:0000313" key="1">
    <source>
        <dbReference type="EMBL" id="OIQ88790.1"/>
    </source>
</evidence>
<sequence length="74" mass="8993">MIKAIKVLWKNIRRLSGDDAYEQYLQHYSQYHSQQHHAEPQVENTDVEDAEPLSREVFFKQWQDKKWKGVKRCC</sequence>
<comment type="caution">
    <text evidence="1">The sequence shown here is derived from an EMBL/GenBank/DDBJ whole genome shotgun (WGS) entry which is preliminary data.</text>
</comment>
<proteinExistence type="predicted"/>